<keyword evidence="2" id="KW-0344">Guanine-nucleotide releasing factor</keyword>
<keyword evidence="3" id="KW-0143">Chaperone</keyword>
<dbReference type="Proteomes" id="UP001310594">
    <property type="component" value="Unassembled WGS sequence"/>
</dbReference>
<dbReference type="InterPro" id="IPR019318">
    <property type="entry name" value="Gua_nucleotide_exch_fac_Ric8"/>
</dbReference>
<evidence type="ECO:0008006" key="8">
    <source>
        <dbReference type="Google" id="ProtNLM"/>
    </source>
</evidence>
<keyword evidence="4" id="KW-0175">Coiled coil</keyword>
<name>A0AAN7VSY3_9PEZI</name>
<feature type="region of interest" description="Disordered" evidence="5">
    <location>
        <begin position="399"/>
        <end position="419"/>
    </location>
</feature>
<evidence type="ECO:0000313" key="6">
    <source>
        <dbReference type="EMBL" id="KAK5701911.1"/>
    </source>
</evidence>
<evidence type="ECO:0000256" key="5">
    <source>
        <dbReference type="SAM" id="MobiDB-lite"/>
    </source>
</evidence>
<gene>
    <name evidence="6" type="ORF">LTR97_004729</name>
</gene>
<dbReference type="PANTHER" id="PTHR12425">
    <property type="entry name" value="SYNEMBRYN"/>
    <property type="match status" value="1"/>
</dbReference>
<reference evidence="6" key="1">
    <citation type="submission" date="2023-08" db="EMBL/GenBank/DDBJ databases">
        <title>Black Yeasts Isolated from many extreme environments.</title>
        <authorList>
            <person name="Coleine C."/>
            <person name="Stajich J.E."/>
            <person name="Selbmann L."/>
        </authorList>
    </citation>
    <scope>NUCLEOTIDE SEQUENCE</scope>
    <source>
        <strain evidence="6">CCFEE 5810</strain>
    </source>
</reference>
<dbReference type="InterPro" id="IPR016024">
    <property type="entry name" value="ARM-type_fold"/>
</dbReference>
<dbReference type="GO" id="GO:0001965">
    <property type="term" value="F:G-protein alpha-subunit binding"/>
    <property type="evidence" value="ECO:0007669"/>
    <property type="project" value="TreeGrafter"/>
</dbReference>
<dbReference type="GO" id="GO:0005737">
    <property type="term" value="C:cytoplasm"/>
    <property type="evidence" value="ECO:0007669"/>
    <property type="project" value="TreeGrafter"/>
</dbReference>
<evidence type="ECO:0000256" key="1">
    <source>
        <dbReference type="ARBA" id="ARBA00009049"/>
    </source>
</evidence>
<dbReference type="EMBL" id="JAVRQU010000006">
    <property type="protein sequence ID" value="KAK5701911.1"/>
    <property type="molecule type" value="Genomic_DNA"/>
</dbReference>
<evidence type="ECO:0000256" key="3">
    <source>
        <dbReference type="ARBA" id="ARBA00023186"/>
    </source>
</evidence>
<evidence type="ECO:0000256" key="4">
    <source>
        <dbReference type="SAM" id="Coils"/>
    </source>
</evidence>
<organism evidence="6 7">
    <name type="scientific">Elasticomyces elasticus</name>
    <dbReference type="NCBI Taxonomy" id="574655"/>
    <lineage>
        <taxon>Eukaryota</taxon>
        <taxon>Fungi</taxon>
        <taxon>Dikarya</taxon>
        <taxon>Ascomycota</taxon>
        <taxon>Pezizomycotina</taxon>
        <taxon>Dothideomycetes</taxon>
        <taxon>Dothideomycetidae</taxon>
        <taxon>Mycosphaerellales</taxon>
        <taxon>Teratosphaeriaceae</taxon>
        <taxon>Elasticomyces</taxon>
    </lineage>
</organism>
<feature type="coiled-coil region" evidence="4">
    <location>
        <begin position="12"/>
        <end position="39"/>
    </location>
</feature>
<dbReference type="AlphaFoldDB" id="A0AAN7VSY3"/>
<evidence type="ECO:0000256" key="2">
    <source>
        <dbReference type="ARBA" id="ARBA00022658"/>
    </source>
</evidence>
<dbReference type="PANTHER" id="PTHR12425:SF5">
    <property type="entry name" value="SYNEMBRYN"/>
    <property type="match status" value="1"/>
</dbReference>
<dbReference type="Pfam" id="PF10165">
    <property type="entry name" value="Ric8"/>
    <property type="match status" value="1"/>
</dbReference>
<proteinExistence type="inferred from homology"/>
<evidence type="ECO:0000313" key="7">
    <source>
        <dbReference type="Proteomes" id="UP001310594"/>
    </source>
</evidence>
<accession>A0AAN7VSY3</accession>
<comment type="caution">
    <text evidence="6">The sequence shown here is derived from an EMBL/GenBank/DDBJ whole genome shotgun (WGS) entry which is preliminary data.</text>
</comment>
<sequence length="460" mass="51350">MASKPESNNIAVAEVDRLLKELEKNLEHARLSLKEQQALLGRLKVYGRDTKTAGPIFTRKGIHMLSQYGLDHPSSDTSQEALRCLANALLLNEPSRQTFVDLGYAPKAAARLKVDNRDDEFLNSRILFLLTYKTDIDIKELMEQHELAATINKRVERHASIIGTGAQTPTGFAAMVETFKLLFNVTHFRSDLVPMFTPSIDPLIRLLLHLELPDPPLQPPITVTLNALLNLDFENTQNRPDGTANPLFPSDRPEKVIERLIFILDRALKNHPEKDLDDAAAPLCTFIRRVHEIAPPAVRSWMREALLPQEKDRDQPLGKGDSLPSQLLRASCSPRLPMLGDNISCLLFELSDEDANKLVSNIGYGFASGFLNNHNIKLPASVGSEQRAETGMDINPVTGQRLSAEDHGSSAGPEMTDAEKEREAERLFVLFERLRATGVVDFKNPVQQSVDEGRFEELSD</sequence>
<dbReference type="GO" id="GO:0007186">
    <property type="term" value="P:G protein-coupled receptor signaling pathway"/>
    <property type="evidence" value="ECO:0007669"/>
    <property type="project" value="TreeGrafter"/>
</dbReference>
<protein>
    <recommendedName>
        <fullName evidence="8">Guanine nucleotide exchange factor synembryn</fullName>
    </recommendedName>
</protein>
<comment type="similarity">
    <text evidence="1">Belongs to the synembryn family.</text>
</comment>
<dbReference type="GO" id="GO:0005085">
    <property type="term" value="F:guanyl-nucleotide exchange factor activity"/>
    <property type="evidence" value="ECO:0007669"/>
    <property type="project" value="UniProtKB-KW"/>
</dbReference>
<dbReference type="SUPFAM" id="SSF48371">
    <property type="entry name" value="ARM repeat"/>
    <property type="match status" value="1"/>
</dbReference>